<proteinExistence type="predicted"/>
<feature type="signal peptide" evidence="2">
    <location>
        <begin position="1"/>
        <end position="20"/>
    </location>
</feature>
<keyword evidence="1" id="KW-0812">Transmembrane</keyword>
<keyword evidence="1" id="KW-0472">Membrane</keyword>
<dbReference type="Proteomes" id="UP000663852">
    <property type="component" value="Unassembled WGS sequence"/>
</dbReference>
<protein>
    <submittedName>
        <fullName evidence="3">Uncharacterized protein</fullName>
    </submittedName>
</protein>
<organism evidence="3 4">
    <name type="scientific">Adineta ricciae</name>
    <name type="common">Rotifer</name>
    <dbReference type="NCBI Taxonomy" id="249248"/>
    <lineage>
        <taxon>Eukaryota</taxon>
        <taxon>Metazoa</taxon>
        <taxon>Spiralia</taxon>
        <taxon>Gnathifera</taxon>
        <taxon>Rotifera</taxon>
        <taxon>Eurotatoria</taxon>
        <taxon>Bdelloidea</taxon>
        <taxon>Adinetida</taxon>
        <taxon>Adinetidae</taxon>
        <taxon>Adineta</taxon>
    </lineage>
</organism>
<accession>A0A815JYG4</accession>
<evidence type="ECO:0000256" key="2">
    <source>
        <dbReference type="SAM" id="SignalP"/>
    </source>
</evidence>
<name>A0A815JYG4_ADIRI</name>
<keyword evidence="2" id="KW-0732">Signal</keyword>
<reference evidence="3" key="1">
    <citation type="submission" date="2021-02" db="EMBL/GenBank/DDBJ databases">
        <authorList>
            <person name="Nowell W R."/>
        </authorList>
    </citation>
    <scope>NUCLEOTIDE SEQUENCE</scope>
</reference>
<evidence type="ECO:0000256" key="1">
    <source>
        <dbReference type="SAM" id="Phobius"/>
    </source>
</evidence>
<dbReference type="AlphaFoldDB" id="A0A815JYG4"/>
<gene>
    <name evidence="3" type="ORF">EDS130_LOCUS35094</name>
</gene>
<evidence type="ECO:0000313" key="4">
    <source>
        <dbReference type="Proteomes" id="UP000663852"/>
    </source>
</evidence>
<evidence type="ECO:0000313" key="3">
    <source>
        <dbReference type="EMBL" id="CAF1384039.1"/>
    </source>
</evidence>
<feature type="transmembrane region" description="Helical" evidence="1">
    <location>
        <begin position="75"/>
        <end position="93"/>
    </location>
</feature>
<keyword evidence="1" id="KW-1133">Transmembrane helix</keyword>
<feature type="chain" id="PRO_5033060003" evidence="2">
    <location>
        <begin position="21"/>
        <end position="100"/>
    </location>
</feature>
<dbReference type="EMBL" id="CAJNOJ010000303">
    <property type="protein sequence ID" value="CAF1384039.1"/>
    <property type="molecule type" value="Genomic_DNA"/>
</dbReference>
<sequence>MNSVLFKVLVLCLLVVIAKSDTCKCCCPSTGSTTGTCGQTSVSNCTYCTNSLCRSLYTCSISGSSGLTATCSAPLSRYSLMATFAFPLLIYLFNNNKMKS</sequence>
<comment type="caution">
    <text evidence="3">The sequence shown here is derived from an EMBL/GenBank/DDBJ whole genome shotgun (WGS) entry which is preliminary data.</text>
</comment>